<gene>
    <name evidence="1" type="ORF">LXM24_23000</name>
</gene>
<dbReference type="AlphaFoldDB" id="A0A9X1PF62"/>
<keyword evidence="2" id="KW-1185">Reference proteome</keyword>
<proteinExistence type="predicted"/>
<dbReference type="Proteomes" id="UP001139700">
    <property type="component" value="Unassembled WGS sequence"/>
</dbReference>
<organism evidence="1 2">
    <name type="scientific">Dyadobacter fanqingshengii</name>
    <dbReference type="NCBI Taxonomy" id="2906443"/>
    <lineage>
        <taxon>Bacteria</taxon>
        <taxon>Pseudomonadati</taxon>
        <taxon>Bacteroidota</taxon>
        <taxon>Cytophagia</taxon>
        <taxon>Cytophagales</taxon>
        <taxon>Spirosomataceae</taxon>
        <taxon>Dyadobacter</taxon>
    </lineage>
</organism>
<reference evidence="1" key="1">
    <citation type="submission" date="2021-12" db="EMBL/GenBank/DDBJ databases">
        <title>Novel species in genus Dyadobacter.</title>
        <authorList>
            <person name="Ma C."/>
        </authorList>
    </citation>
    <scope>NUCLEOTIDE SEQUENCE</scope>
    <source>
        <strain evidence="1">CY399</strain>
    </source>
</reference>
<dbReference type="RefSeq" id="WP_234615826.1">
    <property type="nucleotide sequence ID" value="NZ_CP098806.1"/>
</dbReference>
<evidence type="ECO:0008006" key="3">
    <source>
        <dbReference type="Google" id="ProtNLM"/>
    </source>
</evidence>
<accession>A0A9X1PF62</accession>
<sequence>MPHCITKVALIVHACDRYEFLYKGFEHFFSKYWDFGIECKYYFATENLAVNIAGFHNIQSGKGPWSDRLAILLTQKVEEDYVLYFQEDMWLDKKVDKEFFDKLFEQTVANHWKQVKLHSAKIYTTTPTGHYIKNFNVARVDKDVSDYLMSHQITLWDKAYLIKQLRKNEHPWRNERRATKRMRYNGTPVFHIDYFAENGATEINRNKPFAERSRYFSVSINGTLNAYVERFAFELMEGNLAYRTYAKKLLHHYHNQLTHDGNPKPRKIDFVKKIKIWLSRQRIS</sequence>
<evidence type="ECO:0000313" key="2">
    <source>
        <dbReference type="Proteomes" id="UP001139700"/>
    </source>
</evidence>
<dbReference type="EMBL" id="JAJTTA010000005">
    <property type="protein sequence ID" value="MCF0042989.1"/>
    <property type="molecule type" value="Genomic_DNA"/>
</dbReference>
<evidence type="ECO:0000313" key="1">
    <source>
        <dbReference type="EMBL" id="MCF0042989.1"/>
    </source>
</evidence>
<name>A0A9X1PF62_9BACT</name>
<protein>
    <recommendedName>
        <fullName evidence="3">Glycosyl transferase</fullName>
    </recommendedName>
</protein>
<comment type="caution">
    <text evidence="1">The sequence shown here is derived from an EMBL/GenBank/DDBJ whole genome shotgun (WGS) entry which is preliminary data.</text>
</comment>